<dbReference type="FunFam" id="3.40.50.720:FF:000084">
    <property type="entry name" value="Short-chain dehydrogenase reductase"/>
    <property type="match status" value="1"/>
</dbReference>
<dbReference type="PANTHER" id="PTHR43975">
    <property type="entry name" value="ZGC:101858"/>
    <property type="match status" value="1"/>
</dbReference>
<sequence length="306" mass="32232">MLDKAHNRLFVLGRHLPTSLHGSKTAAAGVGPFRNATNSKPSHEGPGVIITGASSGIGVTVAKEFLKRGYRVCVVARDEAKMKQAYATELAGSNNLLTLPKDLATGKGCSECISEALDFLGRLDVLVNNAGAGKLGSSIENTSSEDWDWHIDINLKSVFLLTQASVPHLAATKGCVINVSSIAAQRPFPNLLPYCVSKAAVDQLTRCCALELASKGIRVNAINPATVVTEFHEKAGMGKEAAAEFYQESASAHPIGRVGTPLDIANMCLFLASTDNAGWITGQTWLMDGGRLLTCQAGKALSQAAN</sequence>
<accession>A0AAE0BG75</accession>
<dbReference type="AlphaFoldDB" id="A0AAE0BG75"/>
<dbReference type="Proteomes" id="UP001190700">
    <property type="component" value="Unassembled WGS sequence"/>
</dbReference>
<dbReference type="PANTHER" id="PTHR43975:SF2">
    <property type="entry name" value="EG:BACR7A4.14 PROTEIN-RELATED"/>
    <property type="match status" value="1"/>
</dbReference>
<gene>
    <name evidence="1" type="ORF">CYMTET_53966</name>
</gene>
<dbReference type="Gene3D" id="3.40.50.720">
    <property type="entry name" value="NAD(P)-binding Rossmann-like Domain"/>
    <property type="match status" value="1"/>
</dbReference>
<dbReference type="NCBIfam" id="NF005559">
    <property type="entry name" value="PRK07231.1"/>
    <property type="match status" value="1"/>
</dbReference>
<name>A0AAE0BG75_9CHLO</name>
<protein>
    <submittedName>
        <fullName evidence="1">Uncharacterized protein</fullName>
    </submittedName>
</protein>
<dbReference type="InterPro" id="IPR036291">
    <property type="entry name" value="NAD(P)-bd_dom_sf"/>
</dbReference>
<dbReference type="PRINTS" id="PR00080">
    <property type="entry name" value="SDRFAMILY"/>
</dbReference>
<reference evidence="1 2" key="1">
    <citation type="journal article" date="2015" name="Genome Biol. Evol.">
        <title>Comparative Genomics of a Bacterivorous Green Alga Reveals Evolutionary Causalities and Consequences of Phago-Mixotrophic Mode of Nutrition.</title>
        <authorList>
            <person name="Burns J.A."/>
            <person name="Paasch A."/>
            <person name="Narechania A."/>
            <person name="Kim E."/>
        </authorList>
    </citation>
    <scope>NUCLEOTIDE SEQUENCE [LARGE SCALE GENOMIC DNA]</scope>
    <source>
        <strain evidence="1 2">PLY_AMNH</strain>
    </source>
</reference>
<keyword evidence="2" id="KW-1185">Reference proteome</keyword>
<dbReference type="Pfam" id="PF13561">
    <property type="entry name" value="adh_short_C2"/>
    <property type="match status" value="1"/>
</dbReference>
<evidence type="ECO:0000313" key="1">
    <source>
        <dbReference type="EMBL" id="KAK3235862.1"/>
    </source>
</evidence>
<evidence type="ECO:0000313" key="2">
    <source>
        <dbReference type="Proteomes" id="UP001190700"/>
    </source>
</evidence>
<dbReference type="InterPro" id="IPR002347">
    <property type="entry name" value="SDR_fam"/>
</dbReference>
<dbReference type="SUPFAM" id="SSF51735">
    <property type="entry name" value="NAD(P)-binding Rossmann-fold domains"/>
    <property type="match status" value="1"/>
</dbReference>
<organism evidence="1 2">
    <name type="scientific">Cymbomonas tetramitiformis</name>
    <dbReference type="NCBI Taxonomy" id="36881"/>
    <lineage>
        <taxon>Eukaryota</taxon>
        <taxon>Viridiplantae</taxon>
        <taxon>Chlorophyta</taxon>
        <taxon>Pyramimonadophyceae</taxon>
        <taxon>Pyramimonadales</taxon>
        <taxon>Pyramimonadaceae</taxon>
        <taxon>Cymbomonas</taxon>
    </lineage>
</organism>
<dbReference type="PRINTS" id="PR00081">
    <property type="entry name" value="GDHRDH"/>
</dbReference>
<dbReference type="EMBL" id="LGRX02035208">
    <property type="protein sequence ID" value="KAK3235862.1"/>
    <property type="molecule type" value="Genomic_DNA"/>
</dbReference>
<proteinExistence type="predicted"/>
<comment type="caution">
    <text evidence="1">The sequence shown here is derived from an EMBL/GenBank/DDBJ whole genome shotgun (WGS) entry which is preliminary data.</text>
</comment>